<dbReference type="EMBL" id="JAUOZS010000002">
    <property type="protein sequence ID" value="MDT8904022.1"/>
    <property type="molecule type" value="Genomic_DNA"/>
</dbReference>
<evidence type="ECO:0000313" key="3">
    <source>
        <dbReference type="Proteomes" id="UP001254848"/>
    </source>
</evidence>
<keyword evidence="3" id="KW-1185">Reference proteome</keyword>
<gene>
    <name evidence="2" type="ORF">Q4T40_22540</name>
</gene>
<dbReference type="RefSeq" id="WP_413782583.1">
    <property type="nucleotide sequence ID" value="NZ_JAUOZS010000002.1"/>
</dbReference>
<organism evidence="2 3">
    <name type="scientific">Anaeroselena agilis</name>
    <dbReference type="NCBI Taxonomy" id="3063788"/>
    <lineage>
        <taxon>Bacteria</taxon>
        <taxon>Bacillati</taxon>
        <taxon>Bacillota</taxon>
        <taxon>Negativicutes</taxon>
        <taxon>Acetonemataceae</taxon>
        <taxon>Anaeroselena</taxon>
    </lineage>
</organism>
<name>A0ABU3P5N3_9FIRM</name>
<keyword evidence="1" id="KW-0472">Membrane</keyword>
<keyword evidence="1" id="KW-1133">Transmembrane helix</keyword>
<proteinExistence type="predicted"/>
<protein>
    <submittedName>
        <fullName evidence="2">Uncharacterized protein</fullName>
    </submittedName>
</protein>
<reference evidence="2 3" key="1">
    <citation type="submission" date="2023-07" db="EMBL/GenBank/DDBJ databases">
        <title>The novel representative of Negativicutes class, Anaeroselena agilis gen. nov. sp. nov.</title>
        <authorList>
            <person name="Prokofeva M.I."/>
            <person name="Elcheninov A.G."/>
            <person name="Klyukina A."/>
            <person name="Kublanov I.V."/>
            <person name="Frolov E.N."/>
            <person name="Podosokorskaya O.A."/>
        </authorList>
    </citation>
    <scope>NUCLEOTIDE SEQUENCE [LARGE SCALE GENOMIC DNA]</scope>
    <source>
        <strain evidence="2 3">4137-cl</strain>
    </source>
</reference>
<evidence type="ECO:0000313" key="2">
    <source>
        <dbReference type="EMBL" id="MDT8904022.1"/>
    </source>
</evidence>
<feature type="transmembrane region" description="Helical" evidence="1">
    <location>
        <begin position="6"/>
        <end position="28"/>
    </location>
</feature>
<evidence type="ECO:0000256" key="1">
    <source>
        <dbReference type="SAM" id="Phobius"/>
    </source>
</evidence>
<keyword evidence="1" id="KW-0812">Transmembrane</keyword>
<sequence length="53" mass="5948">MPDLDYSYVLAAVGITAVMLAAYIYATVTEPKSFFKRPVGQVQVRDLRKIKGR</sequence>
<dbReference type="Proteomes" id="UP001254848">
    <property type="component" value="Unassembled WGS sequence"/>
</dbReference>
<comment type="caution">
    <text evidence="2">The sequence shown here is derived from an EMBL/GenBank/DDBJ whole genome shotgun (WGS) entry which is preliminary data.</text>
</comment>
<accession>A0ABU3P5N3</accession>